<gene>
    <name evidence="2" type="ORF">HOLleu_38189</name>
    <name evidence="3" type="ORF">HOLleu_38199</name>
</gene>
<organism evidence="3 4">
    <name type="scientific">Holothuria leucospilota</name>
    <name type="common">Black long sea cucumber</name>
    <name type="synonym">Mertensiothuria leucospilota</name>
    <dbReference type="NCBI Taxonomy" id="206669"/>
    <lineage>
        <taxon>Eukaryota</taxon>
        <taxon>Metazoa</taxon>
        <taxon>Echinodermata</taxon>
        <taxon>Eleutherozoa</taxon>
        <taxon>Echinozoa</taxon>
        <taxon>Holothuroidea</taxon>
        <taxon>Aspidochirotacea</taxon>
        <taxon>Aspidochirotida</taxon>
        <taxon>Holothuriidae</taxon>
        <taxon>Holothuria</taxon>
    </lineage>
</organism>
<dbReference type="InterPro" id="IPR000463">
    <property type="entry name" value="Fatty_acid-bd"/>
</dbReference>
<dbReference type="OrthoDB" id="9991853at2759"/>
<dbReference type="Proteomes" id="UP001152320">
    <property type="component" value="Chromosome 20"/>
</dbReference>
<dbReference type="Gene3D" id="2.40.128.20">
    <property type="match status" value="1"/>
</dbReference>
<dbReference type="InterPro" id="IPR012674">
    <property type="entry name" value="Calycin"/>
</dbReference>
<dbReference type="PRINTS" id="PR00178">
    <property type="entry name" value="FATTYACIDBP"/>
</dbReference>
<dbReference type="CDD" id="cd00742">
    <property type="entry name" value="FABP"/>
    <property type="match status" value="1"/>
</dbReference>
<evidence type="ECO:0000313" key="4">
    <source>
        <dbReference type="Proteomes" id="UP001152320"/>
    </source>
</evidence>
<keyword evidence="4" id="KW-1185">Reference proteome</keyword>
<reference evidence="3" key="1">
    <citation type="submission" date="2021-10" db="EMBL/GenBank/DDBJ databases">
        <title>Tropical sea cucumber genome reveals ecological adaptation and Cuvierian tubules defense mechanism.</title>
        <authorList>
            <person name="Chen T."/>
        </authorList>
    </citation>
    <scope>NUCLEOTIDE SEQUENCE</scope>
    <source>
        <strain evidence="3">Nanhai2018</strain>
        <tissue evidence="3">Muscle</tissue>
    </source>
</reference>
<dbReference type="EMBL" id="JAIZAY010000020">
    <property type="protein sequence ID" value="KAJ8023113.1"/>
    <property type="molecule type" value="Genomic_DNA"/>
</dbReference>
<dbReference type="SUPFAM" id="SSF50814">
    <property type="entry name" value="Lipocalins"/>
    <property type="match status" value="1"/>
</dbReference>
<name>A0A9Q0YIE5_HOLLE</name>
<comment type="caution">
    <text evidence="3">The sequence shown here is derived from an EMBL/GenBank/DDBJ whole genome shotgun (WGS) entry which is preliminary data.</text>
</comment>
<dbReference type="EMBL" id="JAIZAY010000020">
    <property type="protein sequence ID" value="KAJ8023105.1"/>
    <property type="molecule type" value="Genomic_DNA"/>
</dbReference>
<proteinExistence type="inferred from homology"/>
<dbReference type="Pfam" id="PF14651">
    <property type="entry name" value="Lipocalin_7"/>
    <property type="match status" value="1"/>
</dbReference>
<protein>
    <submittedName>
        <fullName evidence="3">Fatty acid-binding protein, intestinal</fullName>
    </submittedName>
</protein>
<dbReference type="InterPro" id="IPR031259">
    <property type="entry name" value="ILBP"/>
</dbReference>
<dbReference type="GO" id="GO:0008289">
    <property type="term" value="F:lipid binding"/>
    <property type="evidence" value="ECO:0007669"/>
    <property type="project" value="InterPro"/>
</dbReference>
<evidence type="ECO:0000313" key="2">
    <source>
        <dbReference type="EMBL" id="KAJ8023105.1"/>
    </source>
</evidence>
<dbReference type="PANTHER" id="PTHR11955">
    <property type="entry name" value="FATTY ACID BINDING PROTEIN"/>
    <property type="match status" value="1"/>
</dbReference>
<accession>A0A9Q0YIE5</accession>
<sequence>MKIISLHTTMVMTSKGELHKSKRFSPKKLLLSQETEKGQSKKFVNSYPQGLKTTEHNQHNMAAKKFEGKWVFDRSEGMEAIVSALNLPADKVPKSGQTTLEYKIAGSGTFTLTASHPKSGKNIESTFTVGERFKAEELSAYLGKDVYATPSWTGEKLVVQGEGGQATITREIVGNELVSTFNVGGATGKRIFRKA</sequence>
<evidence type="ECO:0000256" key="1">
    <source>
        <dbReference type="ARBA" id="ARBA00008390"/>
    </source>
</evidence>
<dbReference type="AlphaFoldDB" id="A0A9Q0YIE5"/>
<evidence type="ECO:0000313" key="3">
    <source>
        <dbReference type="EMBL" id="KAJ8023113.1"/>
    </source>
</evidence>
<comment type="similarity">
    <text evidence="1">Belongs to the calycin superfamily. Fatty-acid binding protein (FABP) family.</text>
</comment>